<evidence type="ECO:0000313" key="2">
    <source>
        <dbReference type="EMBL" id="GAK56051.1"/>
    </source>
</evidence>
<keyword evidence="1" id="KW-0472">Membrane</keyword>
<evidence type="ECO:0000256" key="1">
    <source>
        <dbReference type="SAM" id="Phobius"/>
    </source>
</evidence>
<keyword evidence="3" id="KW-1185">Reference proteome</keyword>
<accession>A0A081BUP6</accession>
<dbReference type="InterPro" id="IPR030888">
    <property type="entry name" value="Put_ccm"/>
</dbReference>
<gene>
    <name evidence="2" type="ORF">U27_03013</name>
</gene>
<dbReference type="EMBL" id="DF820464">
    <property type="protein sequence ID" value="GAK56051.1"/>
    <property type="molecule type" value="Genomic_DNA"/>
</dbReference>
<dbReference type="AlphaFoldDB" id="A0A081BUP6"/>
<reference evidence="2" key="1">
    <citation type="journal article" date="2015" name="PeerJ">
        <title>First genomic representation of candidate bacterial phylum KSB3 points to enhanced environmental sensing as a trigger of wastewater bulking.</title>
        <authorList>
            <person name="Sekiguchi Y."/>
            <person name="Ohashi A."/>
            <person name="Parks D.H."/>
            <person name="Yamauchi T."/>
            <person name="Tyson G.W."/>
            <person name="Hugenholtz P."/>
        </authorList>
    </citation>
    <scope>NUCLEOTIDE SEQUENCE [LARGE SCALE GENOMIC DNA]</scope>
</reference>
<keyword evidence="1" id="KW-1133">Transmembrane helix</keyword>
<name>A0A081BUP6_VECG1</name>
<sequence length="48" mass="5819">MNNNMIYFFLAYVVVWACLAGYMSSLSRRQKLLHDEIQVLKKRLRIRE</sequence>
<evidence type="ECO:0000313" key="3">
    <source>
        <dbReference type="Proteomes" id="UP000030661"/>
    </source>
</evidence>
<organism evidence="2">
    <name type="scientific">Vecturithrix granuli</name>
    <dbReference type="NCBI Taxonomy" id="1499967"/>
    <lineage>
        <taxon>Bacteria</taxon>
        <taxon>Candidatus Moduliflexota</taxon>
        <taxon>Candidatus Vecturitrichia</taxon>
        <taxon>Candidatus Vecturitrichales</taxon>
        <taxon>Candidatus Vecturitrichaceae</taxon>
        <taxon>Candidatus Vecturithrix</taxon>
    </lineage>
</organism>
<feature type="transmembrane region" description="Helical" evidence="1">
    <location>
        <begin position="6"/>
        <end position="23"/>
    </location>
</feature>
<dbReference type="Proteomes" id="UP000030661">
    <property type="component" value="Unassembled WGS sequence"/>
</dbReference>
<protein>
    <recommendedName>
        <fullName evidence="4">CcmD family protein</fullName>
    </recommendedName>
</protein>
<evidence type="ECO:0008006" key="4">
    <source>
        <dbReference type="Google" id="ProtNLM"/>
    </source>
</evidence>
<proteinExistence type="predicted"/>
<dbReference type="HOGENOM" id="CLU_216231_0_0_0"/>
<dbReference type="STRING" id="1499967.U27_03013"/>
<dbReference type="NCBIfam" id="TIGR04391">
    <property type="entry name" value="CcmD_alt_fam"/>
    <property type="match status" value="1"/>
</dbReference>
<keyword evidence="1" id="KW-0812">Transmembrane</keyword>